<dbReference type="Pfam" id="PF02776">
    <property type="entry name" value="TPP_enzyme_N"/>
    <property type="match status" value="1"/>
</dbReference>
<feature type="domain" description="Thiamine pyrophosphate enzyme central" evidence="13">
    <location>
        <begin position="196"/>
        <end position="326"/>
    </location>
</feature>
<comment type="cofactor">
    <cofactor evidence="12">
        <name>Mg(2+)</name>
        <dbReference type="ChEBI" id="CHEBI:18420"/>
    </cofactor>
    <text evidence="12">Binds 1 Mg(2+) ion per subunit.</text>
</comment>
<comment type="similarity">
    <text evidence="3 12">Belongs to the TPP enzyme family.</text>
</comment>
<dbReference type="EC" id="2.2.1.6" evidence="4 12"/>
<accession>A0A6N2R0H7</accession>
<evidence type="ECO:0000256" key="1">
    <source>
        <dbReference type="ARBA" id="ARBA00004974"/>
    </source>
</evidence>
<evidence type="ECO:0000256" key="9">
    <source>
        <dbReference type="ARBA" id="ARBA00023052"/>
    </source>
</evidence>
<organism evidence="16">
    <name type="scientific">Anaerostipes hadrus</name>
    <dbReference type="NCBI Taxonomy" id="649756"/>
    <lineage>
        <taxon>Bacteria</taxon>
        <taxon>Bacillati</taxon>
        <taxon>Bacillota</taxon>
        <taxon>Clostridia</taxon>
        <taxon>Lachnospirales</taxon>
        <taxon>Lachnospiraceae</taxon>
        <taxon>Anaerostipes</taxon>
    </lineage>
</organism>
<dbReference type="InterPro" id="IPR012846">
    <property type="entry name" value="Acetolactate_synth_lsu"/>
</dbReference>
<dbReference type="UniPathway" id="UPA00049">
    <property type="reaction ID" value="UER00059"/>
</dbReference>
<dbReference type="GO" id="GO:0003984">
    <property type="term" value="F:acetolactate synthase activity"/>
    <property type="evidence" value="ECO:0007669"/>
    <property type="project" value="UniProtKB-EC"/>
</dbReference>
<keyword evidence="7 12" id="KW-0479">Metal-binding</keyword>
<evidence type="ECO:0000256" key="8">
    <source>
        <dbReference type="ARBA" id="ARBA00022842"/>
    </source>
</evidence>
<proteinExistence type="inferred from homology"/>
<dbReference type="InterPro" id="IPR012000">
    <property type="entry name" value="Thiamin_PyroP_enz_cen_dom"/>
</dbReference>
<evidence type="ECO:0000259" key="15">
    <source>
        <dbReference type="Pfam" id="PF02776"/>
    </source>
</evidence>
<evidence type="ECO:0000256" key="6">
    <source>
        <dbReference type="ARBA" id="ARBA00022679"/>
    </source>
</evidence>
<dbReference type="FunFam" id="3.40.50.970:FF:000007">
    <property type="entry name" value="Acetolactate synthase"/>
    <property type="match status" value="1"/>
</dbReference>
<evidence type="ECO:0000313" key="16">
    <source>
        <dbReference type="EMBL" id="VYS73651.1"/>
    </source>
</evidence>
<sequence length="581" mass="63965">MGKMTGNEFLVKALQEEGVEKIFGYPGACVIDIFDEIYKQDQVELILPRHEQGLIHAADGYARATGKVGVCLATSGPGATNLVTGIATANYDSVPLVCFTGQVATNLIGNDTFQEIDIVGVTRNIAKFVIVVRKREDLNRLIKEAFYIARTGKPGPVLLDLPKDVMAELGSDEYPEEVNIRGYKPNTKPHHGQILRAMNMIYDAKRPLFLIGGGAKIAGAQEEMCKLMETLKVPVVTTIMGRGIVPTNHELYYGNIGMHGNYAANQAVNDCDLLISIGTRFNDRITGKLGTFASDAKIIHIDIDTAAISKNVTVDVPLVGDAKEAIALMLSIAEDEEPCKVDEWLSRMNEWHEQKPLVMEEKEKLVPKQVIDAINEYFDEPIVTTDVGQNQMWTTQFLQLYGRRQMLTSGGLGTMGYGLPAAIGAAIGNPGREVVCVSGDGGFQMNSQEIATAVIQELPITICILNNGYLGMVRQWQDLFYDKAYAGTCLRRRKSCEHHCDGDFSKCPPYTPDFVKLAESYGAQGIRVFKKEEIIPAFEKAKAKTDGPTIIEFIIENEELVMPMVKPNGSITDLIMERGEE</sequence>
<dbReference type="InterPro" id="IPR029035">
    <property type="entry name" value="DHS-like_NAD/FAD-binding_dom"/>
</dbReference>
<dbReference type="Gene3D" id="3.40.50.1220">
    <property type="entry name" value="TPP-binding domain"/>
    <property type="match status" value="1"/>
</dbReference>
<dbReference type="SUPFAM" id="SSF52518">
    <property type="entry name" value="Thiamin diphosphate-binding fold (THDP-binding)"/>
    <property type="match status" value="2"/>
</dbReference>
<comment type="pathway">
    <text evidence="2 12">Amino-acid biosynthesis; L-valine biosynthesis; L-valine from pyruvate: step 1/4.</text>
</comment>
<dbReference type="InterPro" id="IPR012001">
    <property type="entry name" value="Thiamin_PyroP_enz_TPP-bd_dom"/>
</dbReference>
<dbReference type="InterPro" id="IPR011766">
    <property type="entry name" value="TPP_enzyme_TPP-bd"/>
</dbReference>
<evidence type="ECO:0000256" key="10">
    <source>
        <dbReference type="ARBA" id="ARBA00023304"/>
    </source>
</evidence>
<dbReference type="InterPro" id="IPR045229">
    <property type="entry name" value="TPP_enz"/>
</dbReference>
<dbReference type="UniPathway" id="UPA00047">
    <property type="reaction ID" value="UER00055"/>
</dbReference>
<keyword evidence="10 12" id="KW-0100">Branched-chain amino acid biosynthesis</keyword>
<dbReference type="InterPro" id="IPR039368">
    <property type="entry name" value="AHAS_TPP"/>
</dbReference>
<comment type="catalytic activity">
    <reaction evidence="11 12">
        <text>2 pyruvate + H(+) = (2S)-2-acetolactate + CO2</text>
        <dbReference type="Rhea" id="RHEA:25249"/>
        <dbReference type="ChEBI" id="CHEBI:15361"/>
        <dbReference type="ChEBI" id="CHEBI:15378"/>
        <dbReference type="ChEBI" id="CHEBI:16526"/>
        <dbReference type="ChEBI" id="CHEBI:58476"/>
        <dbReference type="EC" id="2.2.1.6"/>
    </reaction>
</comment>
<dbReference type="GO" id="GO:0000287">
    <property type="term" value="F:magnesium ion binding"/>
    <property type="evidence" value="ECO:0007669"/>
    <property type="project" value="UniProtKB-UniRule"/>
</dbReference>
<dbReference type="Pfam" id="PF02775">
    <property type="entry name" value="TPP_enzyme_C"/>
    <property type="match status" value="1"/>
</dbReference>
<name>A0A6N2R0H7_ANAHA</name>
<dbReference type="PANTHER" id="PTHR18968:SF13">
    <property type="entry name" value="ACETOLACTATE SYNTHASE CATALYTIC SUBUNIT, MITOCHONDRIAL"/>
    <property type="match status" value="1"/>
</dbReference>
<dbReference type="NCBIfam" id="TIGR00118">
    <property type="entry name" value="acolac_lg"/>
    <property type="match status" value="1"/>
</dbReference>
<dbReference type="GO" id="GO:0005948">
    <property type="term" value="C:acetolactate synthase complex"/>
    <property type="evidence" value="ECO:0007669"/>
    <property type="project" value="TreeGrafter"/>
</dbReference>
<protein>
    <recommendedName>
        <fullName evidence="4 12">Acetolactate synthase</fullName>
        <ecNumber evidence="4 12">2.2.1.6</ecNumber>
    </recommendedName>
</protein>
<evidence type="ECO:0000256" key="3">
    <source>
        <dbReference type="ARBA" id="ARBA00007812"/>
    </source>
</evidence>
<evidence type="ECO:0000256" key="2">
    <source>
        <dbReference type="ARBA" id="ARBA00005025"/>
    </source>
</evidence>
<keyword evidence="6 12" id="KW-0808">Transferase</keyword>
<dbReference type="RefSeq" id="WP_008392583.1">
    <property type="nucleotide sequence ID" value="NZ_CACRSX010000005.1"/>
</dbReference>
<keyword evidence="9 12" id="KW-0786">Thiamine pyrophosphate</keyword>
<evidence type="ECO:0000256" key="5">
    <source>
        <dbReference type="ARBA" id="ARBA00022605"/>
    </source>
</evidence>
<dbReference type="FunFam" id="3.40.50.1220:FF:000008">
    <property type="entry name" value="Acetolactate synthase"/>
    <property type="match status" value="1"/>
</dbReference>
<keyword evidence="5 12" id="KW-0028">Amino-acid biosynthesis</keyword>
<dbReference type="SUPFAM" id="SSF52467">
    <property type="entry name" value="DHS-like NAD/FAD-binding domain"/>
    <property type="match status" value="1"/>
</dbReference>
<evidence type="ECO:0000256" key="11">
    <source>
        <dbReference type="ARBA" id="ARBA00048670"/>
    </source>
</evidence>
<keyword evidence="8 12" id="KW-0460">Magnesium</keyword>
<dbReference type="GO" id="GO:0009097">
    <property type="term" value="P:isoleucine biosynthetic process"/>
    <property type="evidence" value="ECO:0007669"/>
    <property type="project" value="UniProtKB-UniPathway"/>
</dbReference>
<dbReference type="CDD" id="cd02015">
    <property type="entry name" value="TPP_AHAS"/>
    <property type="match status" value="1"/>
</dbReference>
<dbReference type="CDD" id="cd07035">
    <property type="entry name" value="TPP_PYR_POX_like"/>
    <property type="match status" value="1"/>
</dbReference>
<gene>
    <name evidence="16" type="primary">ilvB_2</name>
    <name evidence="16" type="ORF">AHLFYP4_00179</name>
</gene>
<evidence type="ECO:0000256" key="4">
    <source>
        <dbReference type="ARBA" id="ARBA00013145"/>
    </source>
</evidence>
<dbReference type="Gene3D" id="3.40.50.970">
    <property type="match status" value="2"/>
</dbReference>
<feature type="domain" description="Thiamine pyrophosphate enzyme N-terminal TPP-binding" evidence="15">
    <location>
        <begin position="4"/>
        <end position="119"/>
    </location>
</feature>
<evidence type="ECO:0000259" key="13">
    <source>
        <dbReference type="Pfam" id="PF00205"/>
    </source>
</evidence>
<evidence type="ECO:0000256" key="7">
    <source>
        <dbReference type="ARBA" id="ARBA00022723"/>
    </source>
</evidence>
<reference evidence="16" key="1">
    <citation type="submission" date="2019-11" db="EMBL/GenBank/DDBJ databases">
        <authorList>
            <person name="Feng L."/>
        </authorList>
    </citation>
    <scope>NUCLEOTIDE SEQUENCE</scope>
    <source>
        <strain evidence="16">AhadrusLFYP4</strain>
    </source>
</reference>
<dbReference type="InterPro" id="IPR000399">
    <property type="entry name" value="TPP-bd_CS"/>
</dbReference>
<comment type="pathway">
    <text evidence="1 12">Amino-acid biosynthesis; L-isoleucine biosynthesis; L-isoleucine from 2-oxobutanoate: step 1/4.</text>
</comment>
<comment type="cofactor">
    <cofactor evidence="12">
        <name>thiamine diphosphate</name>
        <dbReference type="ChEBI" id="CHEBI:58937"/>
    </cofactor>
    <text evidence="12">Binds 1 thiamine pyrophosphate per subunit.</text>
</comment>
<feature type="domain" description="Thiamine pyrophosphate enzyme TPP-binding" evidence="14">
    <location>
        <begin position="386"/>
        <end position="553"/>
    </location>
</feature>
<dbReference type="EMBL" id="CACRSX010000005">
    <property type="protein sequence ID" value="VYS73651.1"/>
    <property type="molecule type" value="Genomic_DNA"/>
</dbReference>
<dbReference type="AlphaFoldDB" id="A0A6N2R0H7"/>
<dbReference type="InterPro" id="IPR029061">
    <property type="entry name" value="THDP-binding"/>
</dbReference>
<dbReference type="GO" id="GO:0050660">
    <property type="term" value="F:flavin adenine dinucleotide binding"/>
    <property type="evidence" value="ECO:0007669"/>
    <property type="project" value="InterPro"/>
</dbReference>
<evidence type="ECO:0000256" key="12">
    <source>
        <dbReference type="RuleBase" id="RU003591"/>
    </source>
</evidence>
<evidence type="ECO:0000259" key="14">
    <source>
        <dbReference type="Pfam" id="PF02775"/>
    </source>
</evidence>
<dbReference type="Pfam" id="PF00205">
    <property type="entry name" value="TPP_enzyme_M"/>
    <property type="match status" value="1"/>
</dbReference>
<dbReference type="GO" id="GO:0009099">
    <property type="term" value="P:L-valine biosynthetic process"/>
    <property type="evidence" value="ECO:0007669"/>
    <property type="project" value="UniProtKB-UniPathway"/>
</dbReference>
<dbReference type="GO" id="GO:0030976">
    <property type="term" value="F:thiamine pyrophosphate binding"/>
    <property type="evidence" value="ECO:0007669"/>
    <property type="project" value="UniProtKB-UniRule"/>
</dbReference>
<dbReference type="PANTHER" id="PTHR18968">
    <property type="entry name" value="THIAMINE PYROPHOSPHATE ENZYMES"/>
    <property type="match status" value="1"/>
</dbReference>
<dbReference type="PROSITE" id="PS00187">
    <property type="entry name" value="TPP_ENZYMES"/>
    <property type="match status" value="1"/>
</dbReference>